<evidence type="ECO:0000313" key="6">
    <source>
        <dbReference type="Proteomes" id="UP001500984"/>
    </source>
</evidence>
<evidence type="ECO:0000256" key="2">
    <source>
        <dbReference type="ARBA" id="ARBA00023125"/>
    </source>
</evidence>
<name>A0ABN2WRG7_9MICO</name>
<dbReference type="SMART" id="SM00345">
    <property type="entry name" value="HTH_GNTR"/>
    <property type="match status" value="1"/>
</dbReference>
<dbReference type="Pfam" id="PF07729">
    <property type="entry name" value="FCD"/>
    <property type="match status" value="1"/>
</dbReference>
<proteinExistence type="predicted"/>
<dbReference type="SUPFAM" id="SSF48008">
    <property type="entry name" value="GntR ligand-binding domain-like"/>
    <property type="match status" value="1"/>
</dbReference>
<gene>
    <name evidence="5" type="ORF">GCM10009823_18300</name>
</gene>
<dbReference type="CDD" id="cd07377">
    <property type="entry name" value="WHTH_GntR"/>
    <property type="match status" value="1"/>
</dbReference>
<evidence type="ECO:0000256" key="1">
    <source>
        <dbReference type="ARBA" id="ARBA00023015"/>
    </source>
</evidence>
<dbReference type="InterPro" id="IPR036390">
    <property type="entry name" value="WH_DNA-bd_sf"/>
</dbReference>
<accession>A0ABN2WRG7</accession>
<keyword evidence="6" id="KW-1185">Reference proteome</keyword>
<dbReference type="EMBL" id="BAAAPZ010000007">
    <property type="protein sequence ID" value="GAA2097568.1"/>
    <property type="molecule type" value="Genomic_DNA"/>
</dbReference>
<dbReference type="Gene3D" id="1.20.120.530">
    <property type="entry name" value="GntR ligand-binding domain-like"/>
    <property type="match status" value="1"/>
</dbReference>
<dbReference type="Gene3D" id="1.10.10.10">
    <property type="entry name" value="Winged helix-like DNA-binding domain superfamily/Winged helix DNA-binding domain"/>
    <property type="match status" value="1"/>
</dbReference>
<dbReference type="Proteomes" id="UP001500984">
    <property type="component" value="Unassembled WGS sequence"/>
</dbReference>
<evidence type="ECO:0000313" key="5">
    <source>
        <dbReference type="EMBL" id="GAA2097568.1"/>
    </source>
</evidence>
<dbReference type="PANTHER" id="PTHR43537">
    <property type="entry name" value="TRANSCRIPTIONAL REGULATOR, GNTR FAMILY"/>
    <property type="match status" value="1"/>
</dbReference>
<comment type="caution">
    <text evidence="5">The sequence shown here is derived from an EMBL/GenBank/DDBJ whole genome shotgun (WGS) entry which is preliminary data.</text>
</comment>
<dbReference type="InterPro" id="IPR011711">
    <property type="entry name" value="GntR_C"/>
</dbReference>
<dbReference type="SMART" id="SM00895">
    <property type="entry name" value="FCD"/>
    <property type="match status" value="1"/>
</dbReference>
<evidence type="ECO:0000256" key="3">
    <source>
        <dbReference type="ARBA" id="ARBA00023163"/>
    </source>
</evidence>
<reference evidence="5 6" key="1">
    <citation type="journal article" date="2019" name="Int. J. Syst. Evol. Microbiol.">
        <title>The Global Catalogue of Microorganisms (GCM) 10K type strain sequencing project: providing services to taxonomists for standard genome sequencing and annotation.</title>
        <authorList>
            <consortium name="The Broad Institute Genomics Platform"/>
            <consortium name="The Broad Institute Genome Sequencing Center for Infectious Disease"/>
            <person name="Wu L."/>
            <person name="Ma J."/>
        </authorList>
    </citation>
    <scope>NUCLEOTIDE SEQUENCE [LARGE SCALE GENOMIC DNA]</scope>
    <source>
        <strain evidence="5 6">JCM 15900</strain>
    </source>
</reference>
<dbReference type="Pfam" id="PF00392">
    <property type="entry name" value="GntR"/>
    <property type="match status" value="1"/>
</dbReference>
<organism evidence="5 6">
    <name type="scientific">Brevibacterium salitolerans</name>
    <dbReference type="NCBI Taxonomy" id="1403566"/>
    <lineage>
        <taxon>Bacteria</taxon>
        <taxon>Bacillati</taxon>
        <taxon>Actinomycetota</taxon>
        <taxon>Actinomycetes</taxon>
        <taxon>Micrococcales</taxon>
        <taxon>Brevibacteriaceae</taxon>
        <taxon>Brevibacterium</taxon>
    </lineage>
</organism>
<keyword evidence="1" id="KW-0805">Transcription regulation</keyword>
<keyword evidence="2" id="KW-0238">DNA-binding</keyword>
<dbReference type="InterPro" id="IPR036388">
    <property type="entry name" value="WH-like_DNA-bd_sf"/>
</dbReference>
<keyword evidence="3" id="KW-0804">Transcription</keyword>
<feature type="domain" description="HTH gntR-type" evidence="4">
    <location>
        <begin position="14"/>
        <end position="81"/>
    </location>
</feature>
<dbReference type="PROSITE" id="PS50949">
    <property type="entry name" value="HTH_GNTR"/>
    <property type="match status" value="1"/>
</dbReference>
<dbReference type="PANTHER" id="PTHR43537:SF24">
    <property type="entry name" value="GLUCONATE OPERON TRANSCRIPTIONAL REPRESSOR"/>
    <property type="match status" value="1"/>
</dbReference>
<dbReference type="InterPro" id="IPR008920">
    <property type="entry name" value="TF_FadR/GntR_C"/>
</dbReference>
<protein>
    <submittedName>
        <fullName evidence="5">GntR family transcriptional regulator</fullName>
    </submittedName>
</protein>
<sequence length="234" mass="25501">MATRDTRGRRRERSPLPEEVASYVRELIISGQIRAGEFIRMEPIAEAVGVSITPVREGLLTLRNEGFVRLVPRRGFVVSSFSTQDVRDIFWAQSQLAGELAARAAGRITESDIAALRTNITEFDAAVAAGDTEDVTFLGRQFHKIINRSAESYRLALLLESIASQLPPALYATIEEQVEDSHVAHPAIVDALAQGDAAAARVLTITHTTGSADYLIANLQAQGLWSDEEQAESA</sequence>
<dbReference type="SUPFAM" id="SSF46785">
    <property type="entry name" value="Winged helix' DNA-binding domain"/>
    <property type="match status" value="1"/>
</dbReference>
<dbReference type="InterPro" id="IPR000524">
    <property type="entry name" value="Tscrpt_reg_HTH_GntR"/>
</dbReference>
<dbReference type="RefSeq" id="WP_291797181.1">
    <property type="nucleotide sequence ID" value="NZ_BAAAPZ010000007.1"/>
</dbReference>
<evidence type="ECO:0000259" key="4">
    <source>
        <dbReference type="PROSITE" id="PS50949"/>
    </source>
</evidence>